<keyword evidence="2" id="KW-0963">Cytoplasm</keyword>
<feature type="compositionally biased region" description="Low complexity" evidence="5">
    <location>
        <begin position="519"/>
        <end position="529"/>
    </location>
</feature>
<protein>
    <submittedName>
        <fullName evidence="8">Axin-1</fullName>
    </submittedName>
</protein>
<dbReference type="InterPro" id="IPR024066">
    <property type="entry name" value="RGS_subdom1/3"/>
</dbReference>
<evidence type="ECO:0000259" key="7">
    <source>
        <dbReference type="PROSITE" id="PS50841"/>
    </source>
</evidence>
<reference evidence="8" key="1">
    <citation type="submission" date="2021-07" db="EMBL/GenBank/DDBJ databases">
        <authorList>
            <person name="Catto M.A."/>
            <person name="Jacobson A."/>
            <person name="Kennedy G."/>
            <person name="Labadie P."/>
            <person name="Hunt B.G."/>
            <person name="Srinivasan R."/>
        </authorList>
    </citation>
    <scope>NUCLEOTIDE SEQUENCE</scope>
    <source>
        <strain evidence="8">PL_HMW_Pooled</strain>
        <tissue evidence="8">Head</tissue>
    </source>
</reference>
<feature type="compositionally biased region" description="Polar residues" evidence="5">
    <location>
        <begin position="832"/>
        <end position="855"/>
    </location>
</feature>
<dbReference type="AlphaFoldDB" id="A0AAE1HW00"/>
<feature type="region of interest" description="Disordered" evidence="5">
    <location>
        <begin position="351"/>
        <end position="405"/>
    </location>
</feature>
<feature type="compositionally biased region" description="Basic residues" evidence="5">
    <location>
        <begin position="386"/>
        <end position="397"/>
    </location>
</feature>
<organism evidence="8 9">
    <name type="scientific">Frankliniella fusca</name>
    <dbReference type="NCBI Taxonomy" id="407009"/>
    <lineage>
        <taxon>Eukaryota</taxon>
        <taxon>Metazoa</taxon>
        <taxon>Ecdysozoa</taxon>
        <taxon>Arthropoda</taxon>
        <taxon>Hexapoda</taxon>
        <taxon>Insecta</taxon>
        <taxon>Pterygota</taxon>
        <taxon>Neoptera</taxon>
        <taxon>Paraneoptera</taxon>
        <taxon>Thysanoptera</taxon>
        <taxon>Terebrantia</taxon>
        <taxon>Thripoidea</taxon>
        <taxon>Thripidae</taxon>
        <taxon>Frankliniella</taxon>
    </lineage>
</organism>
<comment type="caution">
    <text evidence="8">The sequence shown here is derived from an EMBL/GenBank/DDBJ whole genome shotgun (WGS) entry which is preliminary data.</text>
</comment>
<dbReference type="InterPro" id="IPR038207">
    <property type="entry name" value="DIX_dom_sf"/>
</dbReference>
<evidence type="ECO:0000313" key="8">
    <source>
        <dbReference type="EMBL" id="KAK3928469.1"/>
    </source>
</evidence>
<dbReference type="GO" id="GO:0019901">
    <property type="term" value="F:protein kinase binding"/>
    <property type="evidence" value="ECO:0007669"/>
    <property type="project" value="TreeGrafter"/>
</dbReference>
<accession>A0AAE1HW00</accession>
<dbReference type="Gene3D" id="2.40.240.130">
    <property type="match status" value="1"/>
</dbReference>
<dbReference type="GO" id="GO:0030877">
    <property type="term" value="C:beta-catenin destruction complex"/>
    <property type="evidence" value="ECO:0007669"/>
    <property type="project" value="TreeGrafter"/>
</dbReference>
<dbReference type="GO" id="GO:0048468">
    <property type="term" value="P:cell development"/>
    <property type="evidence" value="ECO:0007669"/>
    <property type="project" value="TreeGrafter"/>
</dbReference>
<keyword evidence="9" id="KW-1185">Reference proteome</keyword>
<feature type="compositionally biased region" description="Basic and acidic residues" evidence="5">
    <location>
        <begin position="700"/>
        <end position="720"/>
    </location>
</feature>
<feature type="region of interest" description="Disordered" evidence="5">
    <location>
        <begin position="687"/>
        <end position="756"/>
    </location>
</feature>
<dbReference type="GO" id="GO:0031625">
    <property type="term" value="F:ubiquitin protein ligase binding"/>
    <property type="evidence" value="ECO:0007669"/>
    <property type="project" value="TreeGrafter"/>
</dbReference>
<dbReference type="SUPFAM" id="SSF48097">
    <property type="entry name" value="Regulator of G-protein signaling, RGS"/>
    <property type="match status" value="1"/>
</dbReference>
<dbReference type="InterPro" id="IPR036305">
    <property type="entry name" value="RGS_sf"/>
</dbReference>
<feature type="region of interest" description="Disordered" evidence="5">
    <location>
        <begin position="1"/>
        <end position="63"/>
    </location>
</feature>
<dbReference type="PROSITE" id="PS50132">
    <property type="entry name" value="RGS"/>
    <property type="match status" value="1"/>
</dbReference>
<feature type="compositionally biased region" description="Pro residues" evidence="5">
    <location>
        <begin position="28"/>
        <end position="39"/>
    </location>
</feature>
<feature type="domain" description="RGS" evidence="6">
    <location>
        <begin position="106"/>
        <end position="223"/>
    </location>
</feature>
<dbReference type="Pfam" id="PF08833">
    <property type="entry name" value="Axin_b-cat_bind"/>
    <property type="match status" value="1"/>
</dbReference>
<reference evidence="8" key="2">
    <citation type="journal article" date="2023" name="BMC Genomics">
        <title>Pest status, molecular evolution, and epigenetic factors derived from the genome assembly of Frankliniella fusca, a thysanopteran phytovirus vector.</title>
        <authorList>
            <person name="Catto M.A."/>
            <person name="Labadie P.E."/>
            <person name="Jacobson A.L."/>
            <person name="Kennedy G.G."/>
            <person name="Srinivasan R."/>
            <person name="Hunt B.G."/>
        </authorList>
    </citation>
    <scope>NUCLEOTIDE SEQUENCE</scope>
    <source>
        <strain evidence="8">PL_HMW_Pooled</strain>
    </source>
</reference>
<evidence type="ECO:0000259" key="6">
    <source>
        <dbReference type="PROSITE" id="PS50132"/>
    </source>
</evidence>
<feature type="compositionally biased region" description="Polar residues" evidence="5">
    <location>
        <begin position="641"/>
        <end position="653"/>
    </location>
</feature>
<dbReference type="InterPro" id="IPR029071">
    <property type="entry name" value="Ubiquitin-like_domsf"/>
</dbReference>
<evidence type="ECO:0000256" key="2">
    <source>
        <dbReference type="ARBA" id="ARBA00022490"/>
    </source>
</evidence>
<dbReference type="Proteomes" id="UP001219518">
    <property type="component" value="Unassembled WGS sequence"/>
</dbReference>
<dbReference type="GO" id="GO:0005886">
    <property type="term" value="C:plasma membrane"/>
    <property type="evidence" value="ECO:0007669"/>
    <property type="project" value="TreeGrafter"/>
</dbReference>
<evidence type="ECO:0000256" key="1">
    <source>
        <dbReference type="ARBA" id="ARBA00004496"/>
    </source>
</evidence>
<dbReference type="InterPro" id="IPR014936">
    <property type="entry name" value="Axin_b-cat-bd"/>
</dbReference>
<dbReference type="GO" id="GO:0005634">
    <property type="term" value="C:nucleus"/>
    <property type="evidence" value="ECO:0007669"/>
    <property type="project" value="TreeGrafter"/>
</dbReference>
<feature type="region of interest" description="Disordered" evidence="5">
    <location>
        <begin position="225"/>
        <end position="263"/>
    </location>
</feature>
<comment type="subcellular location">
    <subcellularLocation>
        <location evidence="1">Cytoplasm</location>
    </subcellularLocation>
</comment>
<dbReference type="Gene3D" id="1.10.196.10">
    <property type="match status" value="1"/>
</dbReference>
<dbReference type="SUPFAM" id="SSF54236">
    <property type="entry name" value="Ubiquitin-like"/>
    <property type="match status" value="1"/>
</dbReference>
<feature type="region of interest" description="Disordered" evidence="5">
    <location>
        <begin position="516"/>
        <end position="562"/>
    </location>
</feature>
<evidence type="ECO:0000256" key="3">
    <source>
        <dbReference type="ARBA" id="ARBA00022687"/>
    </source>
</evidence>
<dbReference type="GO" id="GO:0060090">
    <property type="term" value="F:molecular adaptor activity"/>
    <property type="evidence" value="ECO:0007669"/>
    <property type="project" value="TreeGrafter"/>
</dbReference>
<feature type="region of interest" description="Disordered" evidence="5">
    <location>
        <begin position="811"/>
        <end position="855"/>
    </location>
</feature>
<dbReference type="Pfam" id="PF00615">
    <property type="entry name" value="RGS"/>
    <property type="match status" value="1"/>
</dbReference>
<gene>
    <name evidence="8" type="ORF">KUF71_016716</name>
</gene>
<name>A0AAE1HW00_9NEOP</name>
<sequence>MSAHRHSTIFNENCPRPPVPGEETDVGLPPPGYPYPPPWTFQRKTDSPVLTPRRSSLAAGSRHTTVADLGAPLGFEPEGSCGGGDIRGRYPHEQPSPPPYLRWAQNLHYLLEDSDGVELFRTFLKQEGQLDTLDFWFACEGLKKQTDQERVIQLVKVIYRKYLQKSQLAIPDDLRKEVNRRVKEGKELIHSGVFDGVQAAVEQLISHTTYPNFLKSDLYLQHVQSMQNGPSDNGESASSSGSGSSSSRDPPGLGGGCPLPTLHEDAELSMANPMSATMSSSMPPPALHGTAPLRLTKDMLMATERRRATELKPKPEAYAGMYLQRPYHSPFLSHPNNPHVLYNSYNPVSRQDSELQSLSSDARTESDNMSLTDSSIDGMSSIGRSRTSRRQHLRHSRQMKESASINRDPFSHRTVIPRTQILHKDQTHSLKPDQFAAILIQKLECVKKEQDAQEKLDRKLLENDMDREDAAGSETGIVDTAVSSRALADALREKLMIEDDNDQAILDQHVSRVWSDLTPSRSPGFSSPRPKSPDARRRVPTAASTLLPSAKPTAPGAVPHPYQARTSYSSRHARKEKDVFSTFSSDSGNVHDFVEGSEHKHHAHVPKSKSVPDYVETLKQEGYADARYRDRPGTCRRSSSRKTLTDQTDSGVSVVSDTPAALVAAVPGVPTQMKDSKVLSWLLESEREKQHTSSTGDGSWHARSESSSKYRGRDRDRDRAGAGAGGSATSPIASRHGRKSVAGSTSAHSRSDSLERGVGVPLPLGLGAHGVSMGAAGLGVGPAQPFVADPSMPPLPQPHTATQLEEARRRLMDESHRQRPRYCVGPKGAEPSHSNPSTLRRASRPSSGRTDSQESTTVVFTFCEEQFPYRTKIPNSSVTLRQFKEYLPKKGNYRYFFKTECEELDMKVIQEEVTDDNDIVPLWEGKIMAQVKPVE</sequence>
<dbReference type="Pfam" id="PF00778">
    <property type="entry name" value="DIX"/>
    <property type="match status" value="1"/>
</dbReference>
<dbReference type="InterPro" id="IPR043581">
    <property type="entry name" value="Axin-like"/>
</dbReference>
<dbReference type="GO" id="GO:0005737">
    <property type="term" value="C:cytoplasm"/>
    <property type="evidence" value="ECO:0007669"/>
    <property type="project" value="UniProtKB-SubCell"/>
</dbReference>
<dbReference type="GO" id="GO:0032436">
    <property type="term" value="P:positive regulation of proteasomal ubiquitin-dependent protein catabolic process"/>
    <property type="evidence" value="ECO:0007669"/>
    <property type="project" value="TreeGrafter"/>
</dbReference>
<dbReference type="Gene3D" id="1.10.167.10">
    <property type="entry name" value="Regulator of G-protein Signalling 4, domain 2"/>
    <property type="match status" value="1"/>
</dbReference>
<dbReference type="EMBL" id="JAHWGI010001331">
    <property type="protein sequence ID" value="KAK3928469.1"/>
    <property type="molecule type" value="Genomic_DNA"/>
</dbReference>
<feature type="compositionally biased region" description="Basic and acidic residues" evidence="5">
    <location>
        <begin position="622"/>
        <end position="633"/>
    </location>
</feature>
<dbReference type="GO" id="GO:0090090">
    <property type="term" value="P:negative regulation of canonical Wnt signaling pathway"/>
    <property type="evidence" value="ECO:0007669"/>
    <property type="project" value="InterPro"/>
</dbReference>
<dbReference type="PROSITE" id="PS50841">
    <property type="entry name" value="DIX"/>
    <property type="match status" value="1"/>
</dbReference>
<proteinExistence type="predicted"/>
<dbReference type="PRINTS" id="PR01301">
    <property type="entry name" value="RGSPROTEIN"/>
</dbReference>
<evidence type="ECO:0000256" key="4">
    <source>
        <dbReference type="PROSITE-ProRule" id="PRU00069"/>
    </source>
</evidence>
<feature type="compositionally biased region" description="Low complexity" evidence="5">
    <location>
        <begin position="229"/>
        <end position="251"/>
    </location>
</feature>
<feature type="region of interest" description="Disordered" evidence="5">
    <location>
        <begin position="622"/>
        <end position="653"/>
    </location>
</feature>
<dbReference type="GO" id="GO:0008013">
    <property type="term" value="F:beta-catenin binding"/>
    <property type="evidence" value="ECO:0007669"/>
    <property type="project" value="TreeGrafter"/>
</dbReference>
<dbReference type="PANTHER" id="PTHR46102:SF2">
    <property type="entry name" value="AXIN"/>
    <property type="match status" value="1"/>
</dbReference>
<dbReference type="PANTHER" id="PTHR46102">
    <property type="entry name" value="AXIN"/>
    <property type="match status" value="1"/>
</dbReference>
<dbReference type="InterPro" id="IPR016137">
    <property type="entry name" value="RGS"/>
</dbReference>
<dbReference type="SMART" id="SM00021">
    <property type="entry name" value="DAX"/>
    <property type="match status" value="1"/>
</dbReference>
<keyword evidence="3 4" id="KW-0879">Wnt signaling pathway</keyword>
<dbReference type="InterPro" id="IPR044926">
    <property type="entry name" value="RGS_subdomain_2"/>
</dbReference>
<feature type="compositionally biased region" description="Polar residues" evidence="5">
    <location>
        <begin position="351"/>
        <end position="385"/>
    </location>
</feature>
<dbReference type="InterPro" id="IPR001158">
    <property type="entry name" value="DIX"/>
</dbReference>
<evidence type="ECO:0000313" key="9">
    <source>
        <dbReference type="Proteomes" id="UP001219518"/>
    </source>
</evidence>
<dbReference type="SMART" id="SM00315">
    <property type="entry name" value="RGS"/>
    <property type="match status" value="1"/>
</dbReference>
<dbReference type="GO" id="GO:0016055">
    <property type="term" value="P:Wnt signaling pathway"/>
    <property type="evidence" value="ECO:0007669"/>
    <property type="project" value="UniProtKB-KW"/>
</dbReference>
<evidence type="ECO:0000256" key="5">
    <source>
        <dbReference type="SAM" id="MobiDB-lite"/>
    </source>
</evidence>
<feature type="domain" description="DIX" evidence="7">
    <location>
        <begin position="853"/>
        <end position="935"/>
    </location>
</feature>